<dbReference type="SUPFAM" id="SSF56059">
    <property type="entry name" value="Glutathione synthetase ATP-binding domain-like"/>
    <property type="match status" value="1"/>
</dbReference>
<keyword evidence="13" id="KW-1185">Reference proteome</keyword>
<evidence type="ECO:0000256" key="6">
    <source>
        <dbReference type="ARBA" id="ARBA00022684"/>
    </source>
</evidence>
<dbReference type="Proteomes" id="UP001549366">
    <property type="component" value="Unassembled WGS sequence"/>
</dbReference>
<dbReference type="SUPFAM" id="SSF52440">
    <property type="entry name" value="PreATP-grasp domain"/>
    <property type="match status" value="1"/>
</dbReference>
<evidence type="ECO:0000256" key="10">
    <source>
        <dbReference type="ARBA" id="ARBA00022842"/>
    </source>
</evidence>
<dbReference type="Gene3D" id="3.30.470.20">
    <property type="entry name" value="ATP-grasp fold, B domain"/>
    <property type="match status" value="1"/>
</dbReference>
<comment type="similarity">
    <text evidence="3">Belongs to the eukaryotic GSH synthase family.</text>
</comment>
<keyword evidence="8" id="KW-0547">Nucleotide-binding</keyword>
<evidence type="ECO:0000256" key="8">
    <source>
        <dbReference type="ARBA" id="ARBA00022741"/>
    </source>
</evidence>
<evidence type="ECO:0000256" key="4">
    <source>
        <dbReference type="ARBA" id="ARBA00012214"/>
    </source>
</evidence>
<dbReference type="InterPro" id="IPR037013">
    <property type="entry name" value="GSH-S_sub-bd_sf"/>
</dbReference>
<gene>
    <name evidence="12" type="ORF">V5J35_002933</name>
</gene>
<dbReference type="PANTHER" id="PTHR11130:SF0">
    <property type="entry name" value="GLUTATHIONE SYNTHETASE"/>
    <property type="match status" value="1"/>
</dbReference>
<dbReference type="Pfam" id="PF03199">
    <property type="entry name" value="GSH_synthase"/>
    <property type="match status" value="1"/>
</dbReference>
<evidence type="ECO:0000256" key="7">
    <source>
        <dbReference type="ARBA" id="ARBA00022723"/>
    </source>
</evidence>
<dbReference type="Gene3D" id="3.30.1490.80">
    <property type="match status" value="1"/>
</dbReference>
<dbReference type="InterPro" id="IPR016185">
    <property type="entry name" value="PreATP-grasp_dom_sf"/>
</dbReference>
<dbReference type="InterPro" id="IPR014049">
    <property type="entry name" value="Glutathione_synthase_N_euk"/>
</dbReference>
<comment type="cofactor">
    <cofactor evidence="1">
        <name>Mg(2+)</name>
        <dbReference type="ChEBI" id="CHEBI:18420"/>
    </cofactor>
</comment>
<protein>
    <recommendedName>
        <fullName evidence="4">glutathione synthase</fullName>
        <ecNumber evidence="4">6.3.2.3</ecNumber>
    </recommendedName>
</protein>
<dbReference type="PANTHER" id="PTHR11130">
    <property type="entry name" value="GLUTATHIONE SYNTHETASE"/>
    <property type="match status" value="1"/>
</dbReference>
<evidence type="ECO:0000256" key="3">
    <source>
        <dbReference type="ARBA" id="ARBA00010385"/>
    </source>
</evidence>
<dbReference type="InterPro" id="IPR014709">
    <property type="entry name" value="Glutathione_synthase_C_euk"/>
</dbReference>
<evidence type="ECO:0000259" key="11">
    <source>
        <dbReference type="Pfam" id="PF03199"/>
    </source>
</evidence>
<proteinExistence type="inferred from homology"/>
<keyword evidence="5" id="KW-0436">Ligase</keyword>
<dbReference type="Gene3D" id="3.30.1490.50">
    <property type="match status" value="1"/>
</dbReference>
<comment type="pathway">
    <text evidence="2">Sulfur metabolism; glutathione biosynthesis; glutathione from L-cysteine and L-glutamate: step 2/2.</text>
</comment>
<evidence type="ECO:0000256" key="2">
    <source>
        <dbReference type="ARBA" id="ARBA00004965"/>
    </source>
</evidence>
<keyword evidence="10" id="KW-0460">Magnesium</keyword>
<evidence type="ECO:0000256" key="9">
    <source>
        <dbReference type="ARBA" id="ARBA00022840"/>
    </source>
</evidence>
<name>A0ABV2SKH0_9GAMM</name>
<dbReference type="InterPro" id="IPR005615">
    <property type="entry name" value="Glutathione_synthase"/>
</dbReference>
<sequence>MNQITRDPAIQDAIEWALLNGFSLKTSPESATHCAFSLAPTLIEEARFSHLRQAVPVLAKLIHAVSEDHKYLQEVMAPIAGADPFFTSLLNLHKRIHFGQQKALRQPMLFMRTDFMDDAEEGPRVIEFNGIAAGMGPFGQRAHELHRYMQQQWPVTFRKWSPEDDLRLIDNPAIELLSEGVAATARQVREESGESGETGQPVFLMVVQADEDNVYDQHLLEQGLQNLGIRTVRRTFRELHDQLSTGENARLLLEGIGGVDAVYLRAGYQYSDFVAHDLEEARCCQALSQTRAFMEQHKVAINATVSQQLATSKRVQMLLTSMTAQELTRFGLTLPEASEAKEFLGVMLPVDENSADWFADKPCNNWVLKNQGEGGGHCIFGDDILPKLKSLSSEDYQAWSLMRRLHPAHRQHPALLVRRGEATKVDDLISEIGLFTLHFNGKPMTRLNGDDSGYAGYLIRSKPSTVSEGGVHSGMGAADSLAVKYKSPS</sequence>
<dbReference type="Pfam" id="PF03917">
    <property type="entry name" value="GSH_synth_ATP"/>
    <property type="match status" value="1"/>
</dbReference>
<dbReference type="RefSeq" id="WP_354007872.1">
    <property type="nucleotide sequence ID" value="NZ_JBEWTA010000001.1"/>
</dbReference>
<keyword evidence="9" id="KW-0067">ATP-binding</keyword>
<comment type="caution">
    <text evidence="12">The sequence shown here is derived from an EMBL/GenBank/DDBJ whole genome shotgun (WGS) entry which is preliminary data.</text>
</comment>
<reference evidence="12 13" key="1">
    <citation type="submission" date="2024-06" db="EMBL/GenBank/DDBJ databases">
        <title>Genomic Encyclopedia of Type Strains, Phase V (KMG-V): Genome sequencing to study the core and pangenomes of soil and plant-associated prokaryotes.</title>
        <authorList>
            <person name="Whitman W."/>
        </authorList>
    </citation>
    <scope>NUCLEOTIDE SEQUENCE [LARGE SCALE GENOMIC DNA]</scope>
    <source>
        <strain evidence="12 13">NE40</strain>
    </source>
</reference>
<dbReference type="InterPro" id="IPR004887">
    <property type="entry name" value="GSH_synth_subst-bd"/>
</dbReference>
<evidence type="ECO:0000256" key="1">
    <source>
        <dbReference type="ARBA" id="ARBA00001946"/>
    </source>
</evidence>
<evidence type="ECO:0000313" key="13">
    <source>
        <dbReference type="Proteomes" id="UP001549366"/>
    </source>
</evidence>
<dbReference type="EC" id="6.3.2.3" evidence="4"/>
<accession>A0ABV2SKH0</accession>
<evidence type="ECO:0000256" key="5">
    <source>
        <dbReference type="ARBA" id="ARBA00022598"/>
    </source>
</evidence>
<feature type="domain" description="Glutathione synthase substrate-binding" evidence="11">
    <location>
        <begin position="202"/>
        <end position="310"/>
    </location>
</feature>
<dbReference type="InterPro" id="IPR014042">
    <property type="entry name" value="Glutathione_synthase_a-hlx"/>
</dbReference>
<organism evidence="12 13">
    <name type="scientific">Endozoicomonas lisbonensis</name>
    <dbReference type="NCBI Taxonomy" id="3120522"/>
    <lineage>
        <taxon>Bacteria</taxon>
        <taxon>Pseudomonadati</taxon>
        <taxon>Pseudomonadota</taxon>
        <taxon>Gammaproteobacteria</taxon>
        <taxon>Oceanospirillales</taxon>
        <taxon>Endozoicomonadaceae</taxon>
        <taxon>Endozoicomonas</taxon>
    </lineage>
</organism>
<keyword evidence="6" id="KW-0317">Glutathione biosynthesis</keyword>
<evidence type="ECO:0000313" key="12">
    <source>
        <dbReference type="EMBL" id="MET4757741.1"/>
    </source>
</evidence>
<keyword evidence="7" id="KW-0479">Metal-binding</keyword>
<dbReference type="Gene3D" id="3.40.50.1760">
    <property type="entry name" value="Glutathione synthase, substrate-binding domain superfamily, eukaryotic"/>
    <property type="match status" value="1"/>
</dbReference>
<dbReference type="PIRSF" id="PIRSF001558">
    <property type="entry name" value="GSHase"/>
    <property type="match status" value="1"/>
</dbReference>
<dbReference type="Gene3D" id="1.10.1080.10">
    <property type="entry name" value="Glutathione Synthetase, Chain A, domain 3"/>
    <property type="match status" value="1"/>
</dbReference>
<dbReference type="EMBL" id="JBEWTB010000002">
    <property type="protein sequence ID" value="MET4757741.1"/>
    <property type="molecule type" value="Genomic_DNA"/>
</dbReference>